<feature type="transmembrane region" description="Helical" evidence="1">
    <location>
        <begin position="213"/>
        <end position="233"/>
    </location>
</feature>
<dbReference type="Pfam" id="PF02517">
    <property type="entry name" value="Rce1-like"/>
    <property type="match status" value="1"/>
</dbReference>
<dbReference type="InterPro" id="IPR014346">
    <property type="entry name" value="Prenyl_protease-related"/>
</dbReference>
<dbReference type="EMBL" id="JANUGU010000004">
    <property type="protein sequence ID" value="MCS0659049.1"/>
    <property type="molecule type" value="Genomic_DNA"/>
</dbReference>
<dbReference type="Proteomes" id="UP001204621">
    <property type="component" value="Unassembled WGS sequence"/>
</dbReference>
<keyword evidence="4" id="KW-1185">Reference proteome</keyword>
<keyword evidence="3" id="KW-0645">Protease</keyword>
<comment type="caution">
    <text evidence="3">The sequence shown here is derived from an EMBL/GenBank/DDBJ whole genome shotgun (WGS) entry which is preliminary data.</text>
</comment>
<dbReference type="RefSeq" id="WP_258812242.1">
    <property type="nucleotide sequence ID" value="NZ_JANUGU010000004.1"/>
</dbReference>
<reference evidence="3 4" key="1">
    <citation type="submission" date="2022-08" db="EMBL/GenBank/DDBJ databases">
        <title>Reclassification of Massilia species as members of the genera Telluria, Duganella, Pseudoduganella, Mokoshia gen. nov. and Zemynaea gen. nov. using orthogonal and non-orthogonal genome-based approaches.</title>
        <authorList>
            <person name="Bowman J.P."/>
        </authorList>
    </citation>
    <scope>NUCLEOTIDE SEQUENCE [LARGE SCALE GENOMIC DNA]</scope>
    <source>
        <strain evidence="3 4">JCM 31606</strain>
    </source>
</reference>
<name>A0ABT2CYJ2_9BURK</name>
<evidence type="ECO:0000259" key="2">
    <source>
        <dbReference type="Pfam" id="PF02517"/>
    </source>
</evidence>
<feature type="transmembrane region" description="Helical" evidence="1">
    <location>
        <begin position="59"/>
        <end position="79"/>
    </location>
</feature>
<dbReference type="GO" id="GO:0008233">
    <property type="term" value="F:peptidase activity"/>
    <property type="evidence" value="ECO:0007669"/>
    <property type="project" value="UniProtKB-KW"/>
</dbReference>
<dbReference type="InterPro" id="IPR003675">
    <property type="entry name" value="Rce1/LyrA-like_dom"/>
</dbReference>
<organism evidence="3 4">
    <name type="scientific">Massilia terrae</name>
    <dbReference type="NCBI Taxonomy" id="1811224"/>
    <lineage>
        <taxon>Bacteria</taxon>
        <taxon>Pseudomonadati</taxon>
        <taxon>Pseudomonadota</taxon>
        <taxon>Betaproteobacteria</taxon>
        <taxon>Burkholderiales</taxon>
        <taxon>Oxalobacteraceae</taxon>
        <taxon>Telluria group</taxon>
        <taxon>Massilia</taxon>
    </lineage>
</organism>
<keyword evidence="1" id="KW-0472">Membrane</keyword>
<evidence type="ECO:0000256" key="1">
    <source>
        <dbReference type="SAM" id="Phobius"/>
    </source>
</evidence>
<keyword evidence="3" id="KW-0378">Hydrolase</keyword>
<keyword evidence="1" id="KW-1133">Transmembrane helix</keyword>
<dbReference type="GO" id="GO:0006508">
    <property type="term" value="P:proteolysis"/>
    <property type="evidence" value="ECO:0007669"/>
    <property type="project" value="UniProtKB-KW"/>
</dbReference>
<accession>A0ABT2CYJ2</accession>
<protein>
    <submittedName>
        <fullName evidence="3">CAAX prenyl protease-related protein</fullName>
    </submittedName>
</protein>
<keyword evidence="1" id="KW-0812">Transmembrane</keyword>
<evidence type="ECO:0000313" key="4">
    <source>
        <dbReference type="Proteomes" id="UP001204621"/>
    </source>
</evidence>
<sequence>MTEPDEAQTAPTASPAAADAPLLNRAAWRRILPFLAYVFFIFAGDMLERMGHTPASLLWLYPVKITVVIVLLALFWRDYNELGRPAPRRTVALAAAAGAVVLVLWISLDAPWMIVGAAAGYDPRLGGAIDWPLALVRLAGAALVVPVMEELFWRSFLMRWIESAEFQSVDPSRLGIKSFVVTAVLFGFEHNLWLAGIVAGAVYGWLYHRCRTLWAPIVAHAVTNGLLGVWVVATGNWSYW</sequence>
<gene>
    <name evidence="3" type="ORF">NX778_13345</name>
</gene>
<dbReference type="NCBIfam" id="TIGR03008">
    <property type="entry name" value="pepcterm_CAAX"/>
    <property type="match status" value="1"/>
</dbReference>
<feature type="transmembrane region" description="Helical" evidence="1">
    <location>
        <begin position="174"/>
        <end position="207"/>
    </location>
</feature>
<feature type="transmembrane region" description="Helical" evidence="1">
    <location>
        <begin position="91"/>
        <end position="114"/>
    </location>
</feature>
<feature type="domain" description="CAAX prenyl protease 2/Lysostaphin resistance protein A-like" evidence="2">
    <location>
        <begin position="133"/>
        <end position="225"/>
    </location>
</feature>
<feature type="transmembrane region" description="Helical" evidence="1">
    <location>
        <begin position="31"/>
        <end position="47"/>
    </location>
</feature>
<proteinExistence type="predicted"/>
<evidence type="ECO:0000313" key="3">
    <source>
        <dbReference type="EMBL" id="MCS0659049.1"/>
    </source>
</evidence>